<sequence>MTEGNFIISKRINLFQLKSRSRLLNILLFLSTIYIFSMMGTAIQKLNAGPLTETQLQQEIEMAYGSSEILESKGLTPETIQAIQLIKDNVTYINNHSFNLTHNLMIIISLIGFTSILLMFTKRMAGFYLYIVYSIASLSSLFIITPKELILFTSVLLITVPSVIFVFLYKIGMRSAVEEREMILSFSEKVNLLNKKSKSLLSH</sequence>
<evidence type="ECO:0000256" key="1">
    <source>
        <dbReference type="SAM" id="Phobius"/>
    </source>
</evidence>
<keyword evidence="1" id="KW-1133">Transmembrane helix</keyword>
<keyword evidence="3" id="KW-1185">Reference proteome</keyword>
<dbReference type="EMBL" id="QURB01000003">
    <property type="protein sequence ID" value="RFC54630.1"/>
    <property type="molecule type" value="Genomic_DNA"/>
</dbReference>
<feature type="transmembrane region" description="Helical" evidence="1">
    <location>
        <begin position="150"/>
        <end position="172"/>
    </location>
</feature>
<dbReference type="OrthoDB" id="1467410at2"/>
<gene>
    <name evidence="2" type="ORF">DXU93_06480</name>
</gene>
<feature type="transmembrane region" description="Helical" evidence="1">
    <location>
        <begin position="100"/>
        <end position="120"/>
    </location>
</feature>
<protein>
    <submittedName>
        <fullName evidence="2">Uncharacterized protein</fullName>
    </submittedName>
</protein>
<keyword evidence="1" id="KW-0472">Membrane</keyword>
<dbReference type="Proteomes" id="UP000257127">
    <property type="component" value="Unassembled WGS sequence"/>
</dbReference>
<evidence type="ECO:0000313" key="2">
    <source>
        <dbReference type="EMBL" id="RFC54630.1"/>
    </source>
</evidence>
<accession>A0A3E1EYJ4</accession>
<name>A0A3E1EYJ4_9FLAO</name>
<organism evidence="2 3">
    <name type="scientific">Brumimicrobium aurantiacum</name>
    <dbReference type="NCBI Taxonomy" id="1737063"/>
    <lineage>
        <taxon>Bacteria</taxon>
        <taxon>Pseudomonadati</taxon>
        <taxon>Bacteroidota</taxon>
        <taxon>Flavobacteriia</taxon>
        <taxon>Flavobacteriales</taxon>
        <taxon>Crocinitomicaceae</taxon>
        <taxon>Brumimicrobium</taxon>
    </lineage>
</organism>
<feature type="transmembrane region" description="Helical" evidence="1">
    <location>
        <begin position="127"/>
        <end position="144"/>
    </location>
</feature>
<evidence type="ECO:0000313" key="3">
    <source>
        <dbReference type="Proteomes" id="UP000257127"/>
    </source>
</evidence>
<feature type="transmembrane region" description="Helical" evidence="1">
    <location>
        <begin position="23"/>
        <end position="43"/>
    </location>
</feature>
<dbReference type="RefSeq" id="WP_116880465.1">
    <property type="nucleotide sequence ID" value="NZ_QURB01000003.1"/>
</dbReference>
<reference evidence="2 3" key="1">
    <citation type="submission" date="2018-08" db="EMBL/GenBank/DDBJ databases">
        <title>The draft genome squence of Brumimicrobium sp. N62.</title>
        <authorList>
            <person name="Du Z.-J."/>
            <person name="Luo H.-R."/>
        </authorList>
    </citation>
    <scope>NUCLEOTIDE SEQUENCE [LARGE SCALE GENOMIC DNA]</scope>
    <source>
        <strain evidence="2 3">N62</strain>
    </source>
</reference>
<dbReference type="AlphaFoldDB" id="A0A3E1EYJ4"/>
<keyword evidence="1" id="KW-0812">Transmembrane</keyword>
<comment type="caution">
    <text evidence="2">The sequence shown here is derived from an EMBL/GenBank/DDBJ whole genome shotgun (WGS) entry which is preliminary data.</text>
</comment>
<proteinExistence type="predicted"/>